<dbReference type="CDD" id="cd08195">
    <property type="entry name" value="DHQS"/>
    <property type="match status" value="1"/>
</dbReference>
<evidence type="ECO:0000256" key="11">
    <source>
        <dbReference type="ARBA" id="ARBA00022605"/>
    </source>
</evidence>
<dbReference type="InterPro" id="IPR030963">
    <property type="entry name" value="DHQ_synth_fam"/>
</dbReference>
<dbReference type="EC" id="4.2.3.4" evidence="8 19"/>
<keyword evidence="11 19" id="KW-0028">Amino-acid biosynthesis</keyword>
<evidence type="ECO:0000256" key="8">
    <source>
        <dbReference type="ARBA" id="ARBA00013031"/>
    </source>
</evidence>
<dbReference type="RefSeq" id="WP_084083139.1">
    <property type="nucleotide sequence ID" value="NZ_FQWZ01000002.1"/>
</dbReference>
<proteinExistence type="inferred from homology"/>
<dbReference type="STRING" id="490188.SAMN04488068_0781"/>
<evidence type="ECO:0000259" key="21">
    <source>
        <dbReference type="Pfam" id="PF24621"/>
    </source>
</evidence>
<keyword evidence="16 19" id="KW-0057">Aromatic amino acid biosynthesis</keyword>
<comment type="subcellular location">
    <subcellularLocation>
        <location evidence="5 19">Cytoplasm</location>
    </subcellularLocation>
</comment>
<comment type="cofactor">
    <cofactor evidence="19">
        <name>Co(2+)</name>
        <dbReference type="ChEBI" id="CHEBI:48828"/>
    </cofactor>
    <cofactor evidence="19">
        <name>Zn(2+)</name>
        <dbReference type="ChEBI" id="CHEBI:29105"/>
    </cofactor>
    <text evidence="19">Binds 1 divalent metal cation per subunit. Can use either Co(2+) or Zn(2+).</text>
</comment>
<evidence type="ECO:0000256" key="5">
    <source>
        <dbReference type="ARBA" id="ARBA00004496"/>
    </source>
</evidence>
<dbReference type="Proteomes" id="UP000199758">
    <property type="component" value="Unassembled WGS sequence"/>
</dbReference>
<keyword evidence="12 19" id="KW-0479">Metal-binding</keyword>
<feature type="binding site" evidence="19">
    <location>
        <begin position="123"/>
        <end position="127"/>
    </location>
    <ligand>
        <name>NAD(+)</name>
        <dbReference type="ChEBI" id="CHEBI:57540"/>
    </ligand>
</feature>
<evidence type="ECO:0000256" key="9">
    <source>
        <dbReference type="ARBA" id="ARBA00017684"/>
    </source>
</evidence>
<evidence type="ECO:0000256" key="10">
    <source>
        <dbReference type="ARBA" id="ARBA00022490"/>
    </source>
</evidence>
<evidence type="ECO:0000313" key="22">
    <source>
        <dbReference type="EMBL" id="SHG61708.1"/>
    </source>
</evidence>
<dbReference type="HAMAP" id="MF_00110">
    <property type="entry name" value="DHQ_synthase"/>
    <property type="match status" value="1"/>
</dbReference>
<dbReference type="GO" id="GO:0005737">
    <property type="term" value="C:cytoplasm"/>
    <property type="evidence" value="ECO:0007669"/>
    <property type="project" value="UniProtKB-SubCell"/>
</dbReference>
<dbReference type="UniPathway" id="UPA00053">
    <property type="reaction ID" value="UER00085"/>
</dbReference>
<comment type="similarity">
    <text evidence="7 19">Belongs to the sugar phosphate cyclases superfamily. Dehydroquinate synthase family.</text>
</comment>
<dbReference type="InterPro" id="IPR016037">
    <property type="entry name" value="DHQ_synth_AroB"/>
</dbReference>
<comment type="caution">
    <text evidence="19">Lacks conserved residue(s) required for the propagation of feature annotation.</text>
</comment>
<evidence type="ECO:0000259" key="20">
    <source>
        <dbReference type="Pfam" id="PF01761"/>
    </source>
</evidence>
<dbReference type="FunFam" id="3.40.50.1970:FF:000007">
    <property type="entry name" value="Pentafunctional AROM polypeptide"/>
    <property type="match status" value="1"/>
</dbReference>
<evidence type="ECO:0000256" key="12">
    <source>
        <dbReference type="ARBA" id="ARBA00022723"/>
    </source>
</evidence>
<organism evidence="22 23">
    <name type="scientific">Hydrocarboniphaga daqingensis</name>
    <dbReference type="NCBI Taxonomy" id="490188"/>
    <lineage>
        <taxon>Bacteria</taxon>
        <taxon>Pseudomonadati</taxon>
        <taxon>Pseudomonadota</taxon>
        <taxon>Gammaproteobacteria</taxon>
        <taxon>Nevskiales</taxon>
        <taxon>Nevskiaceae</taxon>
        <taxon>Hydrocarboniphaga</taxon>
    </lineage>
</organism>
<evidence type="ECO:0000256" key="18">
    <source>
        <dbReference type="ARBA" id="ARBA00023285"/>
    </source>
</evidence>
<evidence type="ECO:0000256" key="16">
    <source>
        <dbReference type="ARBA" id="ARBA00023141"/>
    </source>
</evidence>
<dbReference type="InterPro" id="IPR050071">
    <property type="entry name" value="Dehydroquinate_synthase"/>
</dbReference>
<comment type="function">
    <text evidence="4 19">Catalyzes the conversion of 3-deoxy-D-arabino-heptulosonate 7-phosphate (DAHP) to dehydroquinate (DHQ).</text>
</comment>
<name>A0A1M5L9M6_9GAMM</name>
<evidence type="ECO:0000256" key="14">
    <source>
        <dbReference type="ARBA" id="ARBA00022833"/>
    </source>
</evidence>
<feature type="binding site" evidence="19">
    <location>
        <position position="267"/>
    </location>
    <ligand>
        <name>Zn(2+)</name>
        <dbReference type="ChEBI" id="CHEBI:29105"/>
    </ligand>
</feature>
<dbReference type="NCBIfam" id="TIGR01357">
    <property type="entry name" value="aroB"/>
    <property type="match status" value="1"/>
</dbReference>
<dbReference type="GO" id="GO:0009073">
    <property type="term" value="P:aromatic amino acid family biosynthetic process"/>
    <property type="evidence" value="ECO:0007669"/>
    <property type="project" value="UniProtKB-KW"/>
</dbReference>
<dbReference type="InterPro" id="IPR056179">
    <property type="entry name" value="DHQS_C"/>
</dbReference>
<evidence type="ECO:0000256" key="15">
    <source>
        <dbReference type="ARBA" id="ARBA00023027"/>
    </source>
</evidence>
<gene>
    <name evidence="19" type="primary">aroB</name>
    <name evidence="22" type="ORF">SAMN04488068_0781</name>
</gene>
<sequence>MELVTPHIPPQPAAPPSRLNNARVLKVELGARSYPIRIGKGLAANEAAFPEAQGRALRVITDSNVAPVYLAPLLAALHIGDDQVFVLPAGETQKTWDSAGQVLDWLLASRLSRDGCLIALGGGVVGDLAGFCAAIYQRGIDFIQVPTTLLAQVDSSVGGKTGVNHARGKNLIGAFHQPLSVIADTSSLSTLPRRELLAGLAEVIKYGMLADSLLFEWLEANLDRILALESNALAEIIERCCAIKARIVGLDERETGSGPRALLNLGHTFGHAIETHTGYTQWLHGEAVAAGLCLAADLSARHGWITEAVAARCITLIQRAGLPTQPPPGMTAADFRDLMGLDKKVQNGKLRLILMRGLGDAIISSDFDASLLDSVLHDACSAAG</sequence>
<dbReference type="GO" id="GO:0003856">
    <property type="term" value="F:3-dehydroquinate synthase activity"/>
    <property type="evidence" value="ECO:0007669"/>
    <property type="project" value="UniProtKB-UniRule"/>
</dbReference>
<keyword evidence="23" id="KW-1185">Reference proteome</keyword>
<dbReference type="GO" id="GO:0000166">
    <property type="term" value="F:nucleotide binding"/>
    <property type="evidence" value="ECO:0007669"/>
    <property type="project" value="UniProtKB-KW"/>
</dbReference>
<reference evidence="22 23" key="1">
    <citation type="submission" date="2016-11" db="EMBL/GenBank/DDBJ databases">
        <authorList>
            <person name="Jaros S."/>
            <person name="Januszkiewicz K."/>
            <person name="Wedrychowicz H."/>
        </authorList>
    </citation>
    <scope>NUCLEOTIDE SEQUENCE [LARGE SCALE GENOMIC DNA]</scope>
    <source>
        <strain evidence="22 23">CGMCC 1.7049</strain>
    </source>
</reference>
<dbReference type="AlphaFoldDB" id="A0A1M5L9M6"/>
<evidence type="ECO:0000256" key="13">
    <source>
        <dbReference type="ARBA" id="ARBA00022741"/>
    </source>
</evidence>
<dbReference type="PIRSF" id="PIRSF001455">
    <property type="entry name" value="DHQ_synth"/>
    <property type="match status" value="1"/>
</dbReference>
<protein>
    <recommendedName>
        <fullName evidence="9 19">3-dehydroquinate synthase</fullName>
        <shortName evidence="19">DHQS</shortName>
        <ecNumber evidence="8 19">4.2.3.4</ecNumber>
    </recommendedName>
</protein>
<evidence type="ECO:0000256" key="6">
    <source>
        <dbReference type="ARBA" id="ARBA00004661"/>
    </source>
</evidence>
<evidence type="ECO:0000256" key="4">
    <source>
        <dbReference type="ARBA" id="ARBA00003485"/>
    </source>
</evidence>
<feature type="binding site" evidence="19">
    <location>
        <position position="202"/>
    </location>
    <ligand>
        <name>Zn(2+)</name>
        <dbReference type="ChEBI" id="CHEBI:29105"/>
    </ligand>
</feature>
<dbReference type="Gene3D" id="1.20.1090.10">
    <property type="entry name" value="Dehydroquinate synthase-like - alpha domain"/>
    <property type="match status" value="1"/>
</dbReference>
<evidence type="ECO:0000256" key="17">
    <source>
        <dbReference type="ARBA" id="ARBA00023239"/>
    </source>
</evidence>
<comment type="cofactor">
    <cofactor evidence="2 19">
        <name>NAD(+)</name>
        <dbReference type="ChEBI" id="CHEBI:57540"/>
    </cofactor>
</comment>
<keyword evidence="13 19" id="KW-0547">Nucleotide-binding</keyword>
<comment type="cofactor">
    <cofactor evidence="3">
        <name>Zn(2+)</name>
        <dbReference type="ChEBI" id="CHEBI:29105"/>
    </cofactor>
</comment>
<dbReference type="GO" id="GO:0008652">
    <property type="term" value="P:amino acid biosynthetic process"/>
    <property type="evidence" value="ECO:0007669"/>
    <property type="project" value="UniProtKB-KW"/>
</dbReference>
<keyword evidence="10 19" id="KW-0963">Cytoplasm</keyword>
<keyword evidence="15 19" id="KW-0520">NAD</keyword>
<dbReference type="EMBL" id="FQWZ01000002">
    <property type="protein sequence ID" value="SHG61708.1"/>
    <property type="molecule type" value="Genomic_DNA"/>
</dbReference>
<dbReference type="Pfam" id="PF24621">
    <property type="entry name" value="DHQS_C"/>
    <property type="match status" value="1"/>
</dbReference>
<feature type="binding site" evidence="19">
    <location>
        <position position="160"/>
    </location>
    <ligand>
        <name>NAD(+)</name>
        <dbReference type="ChEBI" id="CHEBI:57540"/>
    </ligand>
</feature>
<evidence type="ECO:0000313" key="23">
    <source>
        <dbReference type="Proteomes" id="UP000199758"/>
    </source>
</evidence>
<dbReference type="InterPro" id="IPR030960">
    <property type="entry name" value="DHQS/DOIS_N"/>
</dbReference>
<feature type="binding site" evidence="19">
    <location>
        <position position="284"/>
    </location>
    <ligand>
        <name>Zn(2+)</name>
        <dbReference type="ChEBI" id="CHEBI:29105"/>
    </ligand>
</feature>
<keyword evidence="18 19" id="KW-0170">Cobalt</keyword>
<feature type="binding site" evidence="19">
    <location>
        <position position="169"/>
    </location>
    <ligand>
        <name>NAD(+)</name>
        <dbReference type="ChEBI" id="CHEBI:57540"/>
    </ligand>
</feature>
<evidence type="ECO:0000256" key="7">
    <source>
        <dbReference type="ARBA" id="ARBA00005412"/>
    </source>
</evidence>
<dbReference type="Gene3D" id="3.40.50.1970">
    <property type="match status" value="1"/>
</dbReference>
<evidence type="ECO:0000256" key="1">
    <source>
        <dbReference type="ARBA" id="ARBA00001393"/>
    </source>
</evidence>
<dbReference type="OrthoDB" id="9806583at2"/>
<feature type="domain" description="3-dehydroquinate synthase C-terminal" evidence="21">
    <location>
        <begin position="199"/>
        <end position="345"/>
    </location>
</feature>
<evidence type="ECO:0000256" key="19">
    <source>
        <dbReference type="HAMAP-Rule" id="MF_00110"/>
    </source>
</evidence>
<accession>A0A1M5L9M6</accession>
<comment type="catalytic activity">
    <reaction evidence="1 19">
        <text>7-phospho-2-dehydro-3-deoxy-D-arabino-heptonate = 3-dehydroquinate + phosphate</text>
        <dbReference type="Rhea" id="RHEA:21968"/>
        <dbReference type="ChEBI" id="CHEBI:32364"/>
        <dbReference type="ChEBI" id="CHEBI:43474"/>
        <dbReference type="ChEBI" id="CHEBI:58394"/>
        <dbReference type="EC" id="4.2.3.4"/>
    </reaction>
</comment>
<feature type="binding site" evidence="19">
    <location>
        <begin position="147"/>
        <end position="148"/>
    </location>
    <ligand>
        <name>NAD(+)</name>
        <dbReference type="ChEBI" id="CHEBI:57540"/>
    </ligand>
</feature>
<dbReference type="SUPFAM" id="SSF56796">
    <property type="entry name" value="Dehydroquinate synthase-like"/>
    <property type="match status" value="1"/>
</dbReference>
<dbReference type="PANTHER" id="PTHR43622">
    <property type="entry name" value="3-DEHYDROQUINATE SYNTHASE"/>
    <property type="match status" value="1"/>
</dbReference>
<dbReference type="GO" id="GO:0009423">
    <property type="term" value="P:chorismate biosynthetic process"/>
    <property type="evidence" value="ECO:0007669"/>
    <property type="project" value="UniProtKB-UniRule"/>
</dbReference>
<keyword evidence="14 19" id="KW-0862">Zinc</keyword>
<evidence type="ECO:0000256" key="2">
    <source>
        <dbReference type="ARBA" id="ARBA00001911"/>
    </source>
</evidence>
<dbReference type="PANTHER" id="PTHR43622:SF7">
    <property type="entry name" value="3-DEHYDROQUINATE SYNTHASE, CHLOROPLASTIC"/>
    <property type="match status" value="1"/>
</dbReference>
<comment type="pathway">
    <text evidence="6 19">Metabolic intermediate biosynthesis; chorismate biosynthesis; chorismate from D-erythrose 4-phosphate and phosphoenolpyruvate: step 2/7.</text>
</comment>
<keyword evidence="17 19" id="KW-0456">Lyase</keyword>
<feature type="domain" description="3-dehydroquinate synthase N-terminal" evidence="20">
    <location>
        <begin position="85"/>
        <end position="196"/>
    </location>
</feature>
<dbReference type="Pfam" id="PF01761">
    <property type="entry name" value="DHQ_synthase"/>
    <property type="match status" value="1"/>
</dbReference>
<dbReference type="GO" id="GO:0046872">
    <property type="term" value="F:metal ion binding"/>
    <property type="evidence" value="ECO:0007669"/>
    <property type="project" value="UniProtKB-KW"/>
</dbReference>
<evidence type="ECO:0000256" key="3">
    <source>
        <dbReference type="ARBA" id="ARBA00001947"/>
    </source>
</evidence>